<dbReference type="SUPFAM" id="SSF47413">
    <property type="entry name" value="lambda repressor-like DNA-binding domains"/>
    <property type="match status" value="1"/>
</dbReference>
<dbReference type="AlphaFoldDB" id="A0A940PZC1"/>
<dbReference type="GO" id="GO:0003677">
    <property type="term" value="F:DNA binding"/>
    <property type="evidence" value="ECO:0007669"/>
    <property type="project" value="InterPro"/>
</dbReference>
<organism evidence="2 3">
    <name type="scientific">Leucobacter exalbidus</name>
    <dbReference type="NCBI Taxonomy" id="662960"/>
    <lineage>
        <taxon>Bacteria</taxon>
        <taxon>Bacillati</taxon>
        <taxon>Actinomycetota</taxon>
        <taxon>Actinomycetes</taxon>
        <taxon>Micrococcales</taxon>
        <taxon>Microbacteriaceae</taxon>
        <taxon>Leucobacter</taxon>
    </lineage>
</organism>
<dbReference type="InterPro" id="IPR001387">
    <property type="entry name" value="Cro/C1-type_HTH"/>
</dbReference>
<dbReference type="CDD" id="cd00093">
    <property type="entry name" value="HTH_XRE"/>
    <property type="match status" value="1"/>
</dbReference>
<protein>
    <submittedName>
        <fullName evidence="2">Transcriptional regulator</fullName>
    </submittedName>
</protein>
<reference evidence="2" key="1">
    <citation type="submission" date="2021-02" db="EMBL/GenBank/DDBJ databases">
        <title>Sequencing the genomes of 1000 actinobacteria strains.</title>
        <authorList>
            <person name="Klenk H.-P."/>
        </authorList>
    </citation>
    <scope>NUCLEOTIDE SEQUENCE</scope>
    <source>
        <strain evidence="2">DSM 22850</strain>
    </source>
</reference>
<dbReference type="InterPro" id="IPR010982">
    <property type="entry name" value="Lambda_DNA-bd_dom_sf"/>
</dbReference>
<dbReference type="Gene3D" id="1.10.260.40">
    <property type="entry name" value="lambda repressor-like DNA-binding domains"/>
    <property type="match status" value="1"/>
</dbReference>
<dbReference type="RefSeq" id="WP_209705726.1">
    <property type="nucleotide sequence ID" value="NZ_JAFIDA010000001.1"/>
</dbReference>
<dbReference type="PANTHER" id="PTHR37301">
    <property type="entry name" value="DNA-BINDING PROTEIN-RELATED"/>
    <property type="match status" value="1"/>
</dbReference>
<gene>
    <name evidence="2" type="ORF">JOF28_002123</name>
</gene>
<keyword evidence="3" id="KW-1185">Reference proteome</keyword>
<dbReference type="EMBL" id="JAFIDA010000001">
    <property type="protein sequence ID" value="MBP1326891.1"/>
    <property type="molecule type" value="Genomic_DNA"/>
</dbReference>
<comment type="caution">
    <text evidence="2">The sequence shown here is derived from an EMBL/GenBank/DDBJ whole genome shotgun (WGS) entry which is preliminary data.</text>
</comment>
<feature type="domain" description="HTH cro/C1-type" evidence="1">
    <location>
        <begin position="11"/>
        <end position="66"/>
    </location>
</feature>
<proteinExistence type="predicted"/>
<dbReference type="PANTHER" id="PTHR37301:SF1">
    <property type="entry name" value="DNA-BINDING PROTEIN"/>
    <property type="match status" value="1"/>
</dbReference>
<dbReference type="PROSITE" id="PS50943">
    <property type="entry name" value="HTH_CROC1"/>
    <property type="match status" value="1"/>
</dbReference>
<dbReference type="Pfam" id="PF13443">
    <property type="entry name" value="HTH_26"/>
    <property type="match status" value="1"/>
</dbReference>
<evidence type="ECO:0000259" key="1">
    <source>
        <dbReference type="PROSITE" id="PS50943"/>
    </source>
</evidence>
<evidence type="ECO:0000313" key="2">
    <source>
        <dbReference type="EMBL" id="MBP1326891.1"/>
    </source>
</evidence>
<name>A0A940PZC1_9MICO</name>
<dbReference type="SMART" id="SM00530">
    <property type="entry name" value="HTH_XRE"/>
    <property type="match status" value="1"/>
</dbReference>
<sequence length="72" mass="7939">MAEPTRIKIRLAELLEARGLTLAELSRMVGVSTVNLSLLKNNHARAMRFTTLEAICEALDCEPGDLITRETA</sequence>
<evidence type="ECO:0000313" key="3">
    <source>
        <dbReference type="Proteomes" id="UP000675163"/>
    </source>
</evidence>
<dbReference type="Proteomes" id="UP000675163">
    <property type="component" value="Unassembled WGS sequence"/>
</dbReference>
<accession>A0A940PZC1</accession>